<dbReference type="GO" id="GO:0009742">
    <property type="term" value="P:brassinosteroid mediated signaling pathway"/>
    <property type="evidence" value="ECO:0007669"/>
    <property type="project" value="UniProtKB-KW"/>
</dbReference>
<proteinExistence type="inferred from homology"/>
<evidence type="ECO:0000256" key="3">
    <source>
        <dbReference type="ARBA" id="ARBA00012513"/>
    </source>
</evidence>
<dbReference type="Pfam" id="PF07714">
    <property type="entry name" value="PK_Tyr_Ser-Thr"/>
    <property type="match status" value="1"/>
</dbReference>
<evidence type="ECO:0000256" key="1">
    <source>
        <dbReference type="ARBA" id="ARBA00004193"/>
    </source>
</evidence>
<evidence type="ECO:0000313" key="18">
    <source>
        <dbReference type="Proteomes" id="UP001291623"/>
    </source>
</evidence>
<dbReference type="Gene3D" id="1.25.40.10">
    <property type="entry name" value="Tetratricopeptide repeat domain"/>
    <property type="match status" value="1"/>
</dbReference>
<dbReference type="GO" id="GO:0004674">
    <property type="term" value="F:protein serine/threonine kinase activity"/>
    <property type="evidence" value="ECO:0007669"/>
    <property type="project" value="UniProtKB-KW"/>
</dbReference>
<dbReference type="FunFam" id="3.30.200.20:FF:000154">
    <property type="entry name" value="probable serine/threonine-protein kinase At4g35230"/>
    <property type="match status" value="1"/>
</dbReference>
<comment type="catalytic activity">
    <reaction evidence="14">
        <text>L-threonyl-[protein] + ATP = O-phospho-L-threonyl-[protein] + ADP + H(+)</text>
        <dbReference type="Rhea" id="RHEA:46608"/>
        <dbReference type="Rhea" id="RHEA-COMP:11060"/>
        <dbReference type="Rhea" id="RHEA-COMP:11605"/>
        <dbReference type="ChEBI" id="CHEBI:15378"/>
        <dbReference type="ChEBI" id="CHEBI:30013"/>
        <dbReference type="ChEBI" id="CHEBI:30616"/>
        <dbReference type="ChEBI" id="CHEBI:61977"/>
        <dbReference type="ChEBI" id="CHEBI:456216"/>
        <dbReference type="EC" id="2.7.11.1"/>
    </reaction>
</comment>
<comment type="catalytic activity">
    <reaction evidence="15">
        <text>L-seryl-[protein] + ATP = O-phospho-L-seryl-[protein] + ADP + H(+)</text>
        <dbReference type="Rhea" id="RHEA:17989"/>
        <dbReference type="Rhea" id="RHEA-COMP:9863"/>
        <dbReference type="Rhea" id="RHEA-COMP:11604"/>
        <dbReference type="ChEBI" id="CHEBI:15378"/>
        <dbReference type="ChEBI" id="CHEBI:29999"/>
        <dbReference type="ChEBI" id="CHEBI:30616"/>
        <dbReference type="ChEBI" id="CHEBI:83421"/>
        <dbReference type="ChEBI" id="CHEBI:456216"/>
        <dbReference type="EC" id="2.7.11.1"/>
    </reaction>
</comment>
<gene>
    <name evidence="17" type="ORF">RND71_035847</name>
</gene>
<dbReference type="SUPFAM" id="SSF56112">
    <property type="entry name" value="Protein kinase-like (PK-like)"/>
    <property type="match status" value="1"/>
</dbReference>
<keyword evidence="7" id="KW-0808">Transferase</keyword>
<evidence type="ECO:0000313" key="17">
    <source>
        <dbReference type="EMBL" id="KAK4345671.1"/>
    </source>
</evidence>
<evidence type="ECO:0000256" key="4">
    <source>
        <dbReference type="ARBA" id="ARBA00022475"/>
    </source>
</evidence>
<dbReference type="GO" id="GO:0005524">
    <property type="term" value="F:ATP binding"/>
    <property type="evidence" value="ECO:0007669"/>
    <property type="project" value="UniProtKB-KW"/>
</dbReference>
<comment type="caution">
    <text evidence="17">The sequence shown here is derived from an EMBL/GenBank/DDBJ whole genome shotgun (WGS) entry which is preliminary data.</text>
</comment>
<dbReference type="InterPro" id="IPR000719">
    <property type="entry name" value="Prot_kinase_dom"/>
</dbReference>
<keyword evidence="12" id="KW-0472">Membrane</keyword>
<evidence type="ECO:0000256" key="10">
    <source>
        <dbReference type="ARBA" id="ARBA00022777"/>
    </source>
</evidence>
<dbReference type="FunFam" id="1.10.510.10:FF:000069">
    <property type="entry name" value="probable serine/threonine-protein kinase At5g41260"/>
    <property type="match status" value="1"/>
</dbReference>
<keyword evidence="11" id="KW-0067">ATP-binding</keyword>
<keyword evidence="18" id="KW-1185">Reference proteome</keyword>
<keyword evidence="13" id="KW-0449">Lipoprotein</keyword>
<dbReference type="Pfam" id="PF25575">
    <property type="entry name" value="TPR_BSK1_C"/>
    <property type="match status" value="1"/>
</dbReference>
<dbReference type="EC" id="2.7.11.1" evidence="3"/>
<dbReference type="FunFam" id="1.25.40.10:FF:000016">
    <property type="entry name" value="probable serine/threonine-protein kinase At4g35230"/>
    <property type="match status" value="1"/>
</dbReference>
<comment type="subcellular location">
    <subcellularLocation>
        <location evidence="1">Cell membrane</location>
        <topology evidence="1">Lipid-anchor</topology>
    </subcellularLocation>
</comment>
<name>A0AAE1V040_9SOLA</name>
<dbReference type="GO" id="GO:0005886">
    <property type="term" value="C:plasma membrane"/>
    <property type="evidence" value="ECO:0007669"/>
    <property type="project" value="UniProtKB-SubCell"/>
</dbReference>
<comment type="similarity">
    <text evidence="2">Belongs to the protein kinase superfamily. Ser/Thr protein kinase family.</text>
</comment>
<keyword evidence="4" id="KW-1003">Cell membrane</keyword>
<dbReference type="InterPro" id="IPR011009">
    <property type="entry name" value="Kinase-like_dom_sf"/>
</dbReference>
<protein>
    <recommendedName>
        <fullName evidence="3">non-specific serine/threonine protein kinase</fullName>
        <ecNumber evidence="3">2.7.11.1</ecNumber>
    </recommendedName>
</protein>
<evidence type="ECO:0000259" key="16">
    <source>
        <dbReference type="PROSITE" id="PS50011"/>
    </source>
</evidence>
<evidence type="ECO:0000256" key="15">
    <source>
        <dbReference type="ARBA" id="ARBA00048679"/>
    </source>
</evidence>
<evidence type="ECO:0000256" key="9">
    <source>
        <dbReference type="ARBA" id="ARBA00022741"/>
    </source>
</evidence>
<evidence type="ECO:0000256" key="6">
    <source>
        <dbReference type="ARBA" id="ARBA00022626"/>
    </source>
</evidence>
<feature type="domain" description="Protein kinase" evidence="16">
    <location>
        <begin position="59"/>
        <end position="325"/>
    </location>
</feature>
<dbReference type="SUPFAM" id="SSF48452">
    <property type="entry name" value="TPR-like"/>
    <property type="match status" value="1"/>
</dbReference>
<accession>A0AAE1V040</accession>
<keyword evidence="6" id="KW-1070">Brassinosteroid signaling pathway</keyword>
<dbReference type="Gene3D" id="3.30.200.20">
    <property type="entry name" value="Phosphorylase Kinase, domain 1"/>
    <property type="match status" value="1"/>
</dbReference>
<dbReference type="InterPro" id="IPR011990">
    <property type="entry name" value="TPR-like_helical_dom_sf"/>
</dbReference>
<evidence type="ECO:0000256" key="12">
    <source>
        <dbReference type="ARBA" id="ARBA00023136"/>
    </source>
</evidence>
<keyword evidence="9" id="KW-0547">Nucleotide-binding</keyword>
<dbReference type="AlphaFoldDB" id="A0AAE1V040"/>
<dbReference type="PANTHER" id="PTHR45863:SF11">
    <property type="entry name" value="PROTEIN KINASE DOMAIN-CONTAINING PROTEIN"/>
    <property type="match status" value="1"/>
</dbReference>
<keyword evidence="5" id="KW-0723">Serine/threonine-protein kinase</keyword>
<evidence type="ECO:0000256" key="7">
    <source>
        <dbReference type="ARBA" id="ARBA00022679"/>
    </source>
</evidence>
<evidence type="ECO:0000256" key="8">
    <source>
        <dbReference type="ARBA" id="ARBA00022707"/>
    </source>
</evidence>
<organism evidence="17 18">
    <name type="scientific">Anisodus tanguticus</name>
    <dbReference type="NCBI Taxonomy" id="243964"/>
    <lineage>
        <taxon>Eukaryota</taxon>
        <taxon>Viridiplantae</taxon>
        <taxon>Streptophyta</taxon>
        <taxon>Embryophyta</taxon>
        <taxon>Tracheophyta</taxon>
        <taxon>Spermatophyta</taxon>
        <taxon>Magnoliopsida</taxon>
        <taxon>eudicotyledons</taxon>
        <taxon>Gunneridae</taxon>
        <taxon>Pentapetalae</taxon>
        <taxon>asterids</taxon>
        <taxon>lamiids</taxon>
        <taxon>Solanales</taxon>
        <taxon>Solanaceae</taxon>
        <taxon>Solanoideae</taxon>
        <taxon>Hyoscyameae</taxon>
        <taxon>Anisodus</taxon>
    </lineage>
</organism>
<dbReference type="EMBL" id="JAVYJV010000019">
    <property type="protein sequence ID" value="KAK4345671.1"/>
    <property type="molecule type" value="Genomic_DNA"/>
</dbReference>
<dbReference type="Proteomes" id="UP001291623">
    <property type="component" value="Unassembled WGS sequence"/>
</dbReference>
<sequence>MGVPCSKFSLCCFNSNLKSSPHDLSDLENGGENGKNVLPSFTEFSLDVLMIATDGFAADNIVSEHGEKAPNVVYKGLLENGHWVAVKRFNRSAWPDSRQFLDEAKAVGNLRSERLANLLGCCCEGEQRLLVAEFMPNETLAKHLFHWDSQPMKWVMRLRVALYLAQAMEYCCNKGRAIYHDLNAYRILFDQDGNPRLSCFGLMKNSRDGKSYSTNLAFTPPEYMRTGRVTSESVVYSFGTMLLDLLSGKHIPPSHALDLIRVKNLTMLMDSCLEGDFSNDDGTELVRLATRCLQYEARERPNAKSLVNSLITIQKETEVPSHVLLGIRHGTATPPQPLVLTTTGEACLRRDLTALHEILQKTGYKDDEEIANELSFQMWTNQMQETLNSKQQGDAAFRAKDFITAIKCYTQFNDGGTMVSPTIYARRCLCYLMSDMAQEALGDAMQAQVISSEWSTAFYLQSVALFSLGMENDAQEALKEATKLEAKKNKN</sequence>
<dbReference type="PROSITE" id="PS50011">
    <property type="entry name" value="PROTEIN_KINASE_DOM"/>
    <property type="match status" value="1"/>
</dbReference>
<keyword evidence="8" id="KW-0519">Myristate</keyword>
<evidence type="ECO:0000256" key="11">
    <source>
        <dbReference type="ARBA" id="ARBA00022840"/>
    </source>
</evidence>
<dbReference type="InterPro" id="IPR058209">
    <property type="entry name" value="TPR_BSK1_C"/>
</dbReference>
<dbReference type="Gene3D" id="1.10.510.10">
    <property type="entry name" value="Transferase(Phosphotransferase) domain 1"/>
    <property type="match status" value="1"/>
</dbReference>
<evidence type="ECO:0000256" key="5">
    <source>
        <dbReference type="ARBA" id="ARBA00022527"/>
    </source>
</evidence>
<dbReference type="InterPro" id="IPR045845">
    <property type="entry name" value="BSK"/>
</dbReference>
<keyword evidence="10" id="KW-0418">Kinase</keyword>
<evidence type="ECO:0000256" key="13">
    <source>
        <dbReference type="ARBA" id="ARBA00023288"/>
    </source>
</evidence>
<dbReference type="PANTHER" id="PTHR45863">
    <property type="entry name" value="SERINE/THREONINE-PROTEIN KINASE BSK5"/>
    <property type="match status" value="1"/>
</dbReference>
<dbReference type="InterPro" id="IPR001245">
    <property type="entry name" value="Ser-Thr/Tyr_kinase_cat_dom"/>
</dbReference>
<evidence type="ECO:0000256" key="14">
    <source>
        <dbReference type="ARBA" id="ARBA00047899"/>
    </source>
</evidence>
<reference evidence="17" key="1">
    <citation type="submission" date="2023-12" db="EMBL/GenBank/DDBJ databases">
        <title>Genome assembly of Anisodus tanguticus.</title>
        <authorList>
            <person name="Wang Y.-J."/>
        </authorList>
    </citation>
    <scope>NUCLEOTIDE SEQUENCE</scope>
    <source>
        <strain evidence="17">KB-2021</strain>
        <tissue evidence="17">Leaf</tissue>
    </source>
</reference>
<evidence type="ECO:0000256" key="2">
    <source>
        <dbReference type="ARBA" id="ARBA00008684"/>
    </source>
</evidence>